<dbReference type="FunFam" id="1.10.10.10:FF:000079">
    <property type="entry name" value="GntR family transcriptional regulator"/>
    <property type="match status" value="1"/>
</dbReference>
<evidence type="ECO:0000259" key="5">
    <source>
        <dbReference type="PROSITE" id="PS50949"/>
    </source>
</evidence>
<proteinExistence type="predicted"/>
<dbReference type="KEGG" id="maer:DAI18_13885"/>
<evidence type="ECO:0000256" key="4">
    <source>
        <dbReference type="NCBIfam" id="TIGR02018"/>
    </source>
</evidence>
<keyword evidence="1" id="KW-0805">Transcription regulation</keyword>
<dbReference type="InterPro" id="IPR011663">
    <property type="entry name" value="UTRA"/>
</dbReference>
<dbReference type="PROSITE" id="PS50949">
    <property type="entry name" value="HTH_GNTR"/>
    <property type="match status" value="1"/>
</dbReference>
<dbReference type="InterPro" id="IPR036390">
    <property type="entry name" value="WH_DNA-bd_sf"/>
</dbReference>
<keyword evidence="3" id="KW-0804">Transcription</keyword>
<dbReference type="PANTHER" id="PTHR44846">
    <property type="entry name" value="MANNOSYL-D-GLYCERATE TRANSPORT/METABOLISM SYSTEM REPRESSOR MNGR-RELATED"/>
    <property type="match status" value="1"/>
</dbReference>
<keyword evidence="2" id="KW-0238">DNA-binding</keyword>
<evidence type="ECO:0000256" key="3">
    <source>
        <dbReference type="ARBA" id="ARBA00023163"/>
    </source>
</evidence>
<dbReference type="NCBIfam" id="TIGR02018">
    <property type="entry name" value="his_ut_repres"/>
    <property type="match status" value="1"/>
</dbReference>
<dbReference type="STRING" id="1122240.GCA_000620105_01512"/>
<sequence>MPSPVQPKPVPAYAQIKAYVRRQIEQGIWQTGEQIPSEHELLKQFAVSRMTVHRALRELTAEQVLTRIQGAGTFVAGQKYQSTLVQIRNIADEIASRGHRHHCEVLLLERTRDRAALQALELDLGDEAFHSRLLHFDNDVPIQLEDRFVNPQLYPHYLEQDFRTLTPNAYMTREAPMQRAEYLIIARMPDATARHRLRMDIGDPCLVLQRRTWAHGRIATDVTLWHPGSRFQFAGAF</sequence>
<dbReference type="SUPFAM" id="SSF46785">
    <property type="entry name" value="Winged helix' DNA-binding domain"/>
    <property type="match status" value="1"/>
</dbReference>
<dbReference type="GO" id="GO:0003677">
    <property type="term" value="F:DNA binding"/>
    <property type="evidence" value="ECO:0007669"/>
    <property type="project" value="UniProtKB-UniRule"/>
</dbReference>
<reference evidence="6 7" key="1">
    <citation type="submission" date="2018-04" db="EMBL/GenBank/DDBJ databases">
        <title>Denitrifier Microvirgula.</title>
        <authorList>
            <person name="Anderson E."/>
            <person name="Jang J."/>
            <person name="Ishii S."/>
        </authorList>
    </citation>
    <scope>NUCLEOTIDE SEQUENCE [LARGE SCALE GENOMIC DNA]</scope>
    <source>
        <strain evidence="6 7">BE2.4</strain>
    </source>
</reference>
<dbReference type="AlphaFoldDB" id="A0A2S0PFF9"/>
<feature type="domain" description="HTH gntR-type" evidence="5">
    <location>
        <begin position="10"/>
        <end position="78"/>
    </location>
</feature>
<gene>
    <name evidence="6" type="primary">hutC</name>
    <name evidence="6" type="ORF">DAI18_13885</name>
</gene>
<accession>A0A2S0PFF9</accession>
<dbReference type="InterPro" id="IPR010248">
    <property type="entry name" value="His_ut_repres"/>
</dbReference>
<dbReference type="GO" id="GO:0045892">
    <property type="term" value="P:negative regulation of DNA-templated transcription"/>
    <property type="evidence" value="ECO:0007669"/>
    <property type="project" value="UniProtKB-UniRule"/>
</dbReference>
<organism evidence="6 7">
    <name type="scientific">Microvirgula aerodenitrificans</name>
    <dbReference type="NCBI Taxonomy" id="57480"/>
    <lineage>
        <taxon>Bacteria</taxon>
        <taxon>Pseudomonadati</taxon>
        <taxon>Pseudomonadota</taxon>
        <taxon>Betaproteobacteria</taxon>
        <taxon>Neisseriales</taxon>
        <taxon>Aquaspirillaceae</taxon>
        <taxon>Microvirgula</taxon>
    </lineage>
</organism>
<dbReference type="OrthoDB" id="9808698at2"/>
<dbReference type="CDD" id="cd07377">
    <property type="entry name" value="WHTH_GntR"/>
    <property type="match status" value="1"/>
</dbReference>
<evidence type="ECO:0000256" key="2">
    <source>
        <dbReference type="ARBA" id="ARBA00023125"/>
    </source>
</evidence>
<dbReference type="PRINTS" id="PR00035">
    <property type="entry name" value="HTHGNTR"/>
</dbReference>
<name>A0A2S0PFF9_9NEIS</name>
<dbReference type="InterPro" id="IPR050679">
    <property type="entry name" value="Bact_HTH_transcr_reg"/>
</dbReference>
<evidence type="ECO:0000256" key="1">
    <source>
        <dbReference type="ARBA" id="ARBA00023015"/>
    </source>
</evidence>
<dbReference type="Proteomes" id="UP000244173">
    <property type="component" value="Chromosome"/>
</dbReference>
<dbReference type="Pfam" id="PF07702">
    <property type="entry name" value="UTRA"/>
    <property type="match status" value="1"/>
</dbReference>
<dbReference type="EMBL" id="CP028519">
    <property type="protein sequence ID" value="AVY96102.1"/>
    <property type="molecule type" value="Genomic_DNA"/>
</dbReference>
<evidence type="ECO:0000313" key="7">
    <source>
        <dbReference type="Proteomes" id="UP000244173"/>
    </source>
</evidence>
<dbReference type="PANTHER" id="PTHR44846:SF16">
    <property type="entry name" value="TRANSCRIPTIONAL REGULATOR PHNF-RELATED"/>
    <property type="match status" value="1"/>
</dbReference>
<protein>
    <recommendedName>
        <fullName evidence="4">Histidine utilization repressor</fullName>
    </recommendedName>
</protein>
<dbReference type="SMART" id="SM00345">
    <property type="entry name" value="HTH_GNTR"/>
    <property type="match status" value="1"/>
</dbReference>
<dbReference type="GO" id="GO:0006547">
    <property type="term" value="P:L-histidine metabolic process"/>
    <property type="evidence" value="ECO:0007669"/>
    <property type="project" value="UniProtKB-UniRule"/>
</dbReference>
<dbReference type="Gene3D" id="3.40.1410.10">
    <property type="entry name" value="Chorismate lyase-like"/>
    <property type="match status" value="1"/>
</dbReference>
<dbReference type="Pfam" id="PF00392">
    <property type="entry name" value="GntR"/>
    <property type="match status" value="1"/>
</dbReference>
<dbReference type="GO" id="GO:0003700">
    <property type="term" value="F:DNA-binding transcription factor activity"/>
    <property type="evidence" value="ECO:0007669"/>
    <property type="project" value="UniProtKB-UniRule"/>
</dbReference>
<keyword evidence="7" id="KW-1185">Reference proteome</keyword>
<dbReference type="InterPro" id="IPR000524">
    <property type="entry name" value="Tscrpt_reg_HTH_GntR"/>
</dbReference>
<dbReference type="InterPro" id="IPR036388">
    <property type="entry name" value="WH-like_DNA-bd_sf"/>
</dbReference>
<dbReference type="SMART" id="SM00866">
    <property type="entry name" value="UTRA"/>
    <property type="match status" value="1"/>
</dbReference>
<dbReference type="RefSeq" id="WP_107890352.1">
    <property type="nucleotide sequence ID" value="NZ_CP028519.1"/>
</dbReference>
<dbReference type="SUPFAM" id="SSF64288">
    <property type="entry name" value="Chorismate lyase-like"/>
    <property type="match status" value="1"/>
</dbReference>
<evidence type="ECO:0000313" key="6">
    <source>
        <dbReference type="EMBL" id="AVY96102.1"/>
    </source>
</evidence>
<dbReference type="InterPro" id="IPR028978">
    <property type="entry name" value="Chorismate_lyase_/UTRA_dom_sf"/>
</dbReference>
<dbReference type="Gene3D" id="1.10.10.10">
    <property type="entry name" value="Winged helix-like DNA-binding domain superfamily/Winged helix DNA-binding domain"/>
    <property type="match status" value="1"/>
</dbReference>